<comment type="caution">
    <text evidence="3">The sequence shown here is derived from an EMBL/GenBank/DDBJ whole genome shotgun (WGS) entry which is preliminary data.</text>
</comment>
<organism evidence="3 4">
    <name type="scientific">Actinomadura rubrisoli</name>
    <dbReference type="NCBI Taxonomy" id="2530368"/>
    <lineage>
        <taxon>Bacteria</taxon>
        <taxon>Bacillati</taxon>
        <taxon>Actinomycetota</taxon>
        <taxon>Actinomycetes</taxon>
        <taxon>Streptosporangiales</taxon>
        <taxon>Thermomonosporaceae</taxon>
        <taxon>Actinomadura</taxon>
    </lineage>
</organism>
<dbReference type="OrthoDB" id="264773at2"/>
<dbReference type="RefSeq" id="WP_131889209.1">
    <property type="nucleotide sequence ID" value="NZ_SMKU01000006.1"/>
</dbReference>
<dbReference type="InterPro" id="IPR039448">
    <property type="entry name" value="Beta_helix"/>
</dbReference>
<evidence type="ECO:0000313" key="3">
    <source>
        <dbReference type="EMBL" id="TDD96458.1"/>
    </source>
</evidence>
<dbReference type="SUPFAM" id="SSF51126">
    <property type="entry name" value="Pectin lyase-like"/>
    <property type="match status" value="1"/>
</dbReference>
<feature type="chain" id="PRO_5020308935" description="Right handed beta helix domain-containing protein" evidence="1">
    <location>
        <begin position="25"/>
        <end position="333"/>
    </location>
</feature>
<dbReference type="Pfam" id="PF13229">
    <property type="entry name" value="Beta_helix"/>
    <property type="match status" value="1"/>
</dbReference>
<protein>
    <recommendedName>
        <fullName evidence="2">Right handed beta helix domain-containing protein</fullName>
    </recommendedName>
</protein>
<dbReference type="InterPro" id="IPR011050">
    <property type="entry name" value="Pectin_lyase_fold/virulence"/>
</dbReference>
<keyword evidence="1" id="KW-0732">Signal</keyword>
<reference evidence="3 4" key="1">
    <citation type="submission" date="2019-03" db="EMBL/GenBank/DDBJ databases">
        <title>Draft genome sequences of novel Actinobacteria.</title>
        <authorList>
            <person name="Sahin N."/>
            <person name="Ay H."/>
            <person name="Saygin H."/>
        </authorList>
    </citation>
    <scope>NUCLEOTIDE SEQUENCE [LARGE SCALE GENOMIC DNA]</scope>
    <source>
        <strain evidence="3 4">H3C3</strain>
    </source>
</reference>
<evidence type="ECO:0000259" key="2">
    <source>
        <dbReference type="Pfam" id="PF13229"/>
    </source>
</evidence>
<dbReference type="Proteomes" id="UP000294513">
    <property type="component" value="Unassembled WGS sequence"/>
</dbReference>
<proteinExistence type="predicted"/>
<gene>
    <name evidence="3" type="ORF">E1298_03190</name>
</gene>
<dbReference type="SMART" id="SM00710">
    <property type="entry name" value="PbH1"/>
    <property type="match status" value="4"/>
</dbReference>
<dbReference type="EMBL" id="SMKU01000006">
    <property type="protein sequence ID" value="TDD96458.1"/>
    <property type="molecule type" value="Genomic_DNA"/>
</dbReference>
<dbReference type="AlphaFoldDB" id="A0A4R5C9F3"/>
<name>A0A4R5C9F3_9ACTN</name>
<dbReference type="InterPro" id="IPR006626">
    <property type="entry name" value="PbH1"/>
</dbReference>
<feature type="signal peptide" evidence="1">
    <location>
        <begin position="1"/>
        <end position="24"/>
    </location>
</feature>
<dbReference type="InterPro" id="IPR012334">
    <property type="entry name" value="Pectin_lyas_fold"/>
</dbReference>
<dbReference type="Gene3D" id="2.160.20.10">
    <property type="entry name" value="Single-stranded right-handed beta-helix, Pectin lyase-like"/>
    <property type="match status" value="1"/>
</dbReference>
<keyword evidence="4" id="KW-1185">Reference proteome</keyword>
<sequence length="333" mass="33686">MLIHLCAAAVTAAAAAAVPGAASAATDAGCPAPTVTAATPARLATALADARPGDVIEIADGTYNGDWTATAPGTPTAPIWLCGGPGAVLTNDGYDGAYGLHLDGASWWHPYGFTVAQAKKGVVVDSAEHVTLERLHIHDVGDEGVHLRRNTTNSLITGNRVHDTGLAHDAWGEGVYIGSANVNWPVYTGGLPDRSDGNTVAGNMIYATTAEPVDVKEGTTGGLVSGNSLDAGALTEDGGDSCGDVKGNDWVISGNTCTGSPADGWQTHRKQGSGDWGLRADFTANTVDLAGRPGDGGLGFKIDDPARSLATVRCDNAVTGGAFANVPCTAPNS</sequence>
<evidence type="ECO:0000256" key="1">
    <source>
        <dbReference type="SAM" id="SignalP"/>
    </source>
</evidence>
<feature type="domain" description="Right handed beta helix" evidence="2">
    <location>
        <begin position="99"/>
        <end position="259"/>
    </location>
</feature>
<accession>A0A4R5C9F3</accession>
<evidence type="ECO:0000313" key="4">
    <source>
        <dbReference type="Proteomes" id="UP000294513"/>
    </source>
</evidence>